<evidence type="ECO:0000313" key="1">
    <source>
        <dbReference type="EMBL" id="GAI26976.1"/>
    </source>
</evidence>
<sequence>MVRVGERCNSKGGSYEKNCQKYVMIPAYGRQRHKVLLERWEKLTKFAENSELNQIYNPPDISLAGNVGIITSGVSYQYAREVFTNTPILKLSITSPIAKKTVKEFAKGKKLL</sequence>
<name>X1N9X6_9ZZZZ</name>
<feature type="non-terminal residue" evidence="1">
    <location>
        <position position="112"/>
    </location>
</feature>
<organism evidence="1">
    <name type="scientific">marine sediment metagenome</name>
    <dbReference type="NCBI Taxonomy" id="412755"/>
    <lineage>
        <taxon>unclassified sequences</taxon>
        <taxon>metagenomes</taxon>
        <taxon>ecological metagenomes</taxon>
    </lineage>
</organism>
<dbReference type="AlphaFoldDB" id="X1N9X6"/>
<gene>
    <name evidence="1" type="ORF">S06H3_24704</name>
</gene>
<dbReference type="EMBL" id="BARV01013863">
    <property type="protein sequence ID" value="GAI26976.1"/>
    <property type="molecule type" value="Genomic_DNA"/>
</dbReference>
<protein>
    <submittedName>
        <fullName evidence="1">Uncharacterized protein</fullName>
    </submittedName>
</protein>
<accession>X1N9X6</accession>
<reference evidence="1" key="1">
    <citation type="journal article" date="2014" name="Front. Microbiol.">
        <title>High frequency of phylogenetically diverse reductive dehalogenase-homologous genes in deep subseafloor sedimentary metagenomes.</title>
        <authorList>
            <person name="Kawai M."/>
            <person name="Futagami T."/>
            <person name="Toyoda A."/>
            <person name="Takaki Y."/>
            <person name="Nishi S."/>
            <person name="Hori S."/>
            <person name="Arai W."/>
            <person name="Tsubouchi T."/>
            <person name="Morono Y."/>
            <person name="Uchiyama I."/>
            <person name="Ito T."/>
            <person name="Fujiyama A."/>
            <person name="Inagaki F."/>
            <person name="Takami H."/>
        </authorList>
    </citation>
    <scope>NUCLEOTIDE SEQUENCE</scope>
    <source>
        <strain evidence="1">Expedition CK06-06</strain>
    </source>
</reference>
<comment type="caution">
    <text evidence="1">The sequence shown here is derived from an EMBL/GenBank/DDBJ whole genome shotgun (WGS) entry which is preliminary data.</text>
</comment>
<proteinExistence type="predicted"/>